<evidence type="ECO:0000313" key="1">
    <source>
        <dbReference type="EMBL" id="ETW03329.1"/>
    </source>
</evidence>
<organism evidence="1">
    <name type="scientific">Aphanomyces invadans</name>
    <dbReference type="NCBI Taxonomy" id="157072"/>
    <lineage>
        <taxon>Eukaryota</taxon>
        <taxon>Sar</taxon>
        <taxon>Stramenopiles</taxon>
        <taxon>Oomycota</taxon>
        <taxon>Saprolegniomycetes</taxon>
        <taxon>Saprolegniales</taxon>
        <taxon>Verrucalvaceae</taxon>
        <taxon>Aphanomyces</taxon>
    </lineage>
</organism>
<gene>
    <name evidence="1" type="ORF">H310_04823</name>
</gene>
<proteinExistence type="predicted"/>
<dbReference type="GeneID" id="20081873"/>
<sequence length="115" mass="12866">MLLAANLHPSWLVIVRSCDYNAPWQDTIGPIGVYIHDTSLMDKLFPAFNSSSIASEMVLVCGRRQQGHQVMWVDSAQWNHAVDAHFASIWTQLSRSCSGFWLLQPCSACANHCCN</sequence>
<name>A0A024UAN2_9STRA</name>
<dbReference type="RefSeq" id="XP_008867558.1">
    <property type="nucleotide sequence ID" value="XM_008869336.1"/>
</dbReference>
<dbReference type="OrthoDB" id="75912at2759"/>
<dbReference type="AlphaFoldDB" id="A0A024UAN2"/>
<protein>
    <submittedName>
        <fullName evidence="1">Uncharacterized protein</fullName>
    </submittedName>
</protein>
<dbReference type="VEuPathDB" id="FungiDB:H310_04823"/>
<reference evidence="1" key="1">
    <citation type="submission" date="2013-12" db="EMBL/GenBank/DDBJ databases">
        <title>The Genome Sequence of Aphanomyces invadans NJM9701.</title>
        <authorList>
            <consortium name="The Broad Institute Genomics Platform"/>
            <person name="Russ C."/>
            <person name="Tyler B."/>
            <person name="van West P."/>
            <person name="Dieguez-Uribeondo J."/>
            <person name="Young S.K."/>
            <person name="Zeng Q."/>
            <person name="Gargeya S."/>
            <person name="Fitzgerald M."/>
            <person name="Abouelleil A."/>
            <person name="Alvarado L."/>
            <person name="Chapman S.B."/>
            <person name="Gainer-Dewar J."/>
            <person name="Goldberg J."/>
            <person name="Griggs A."/>
            <person name="Gujja S."/>
            <person name="Hansen M."/>
            <person name="Howarth C."/>
            <person name="Imamovic A."/>
            <person name="Ireland A."/>
            <person name="Larimer J."/>
            <person name="McCowan C."/>
            <person name="Murphy C."/>
            <person name="Pearson M."/>
            <person name="Poon T.W."/>
            <person name="Priest M."/>
            <person name="Roberts A."/>
            <person name="Saif S."/>
            <person name="Shea T."/>
            <person name="Sykes S."/>
            <person name="Wortman J."/>
            <person name="Nusbaum C."/>
            <person name="Birren B."/>
        </authorList>
    </citation>
    <scope>NUCLEOTIDE SEQUENCE [LARGE SCALE GENOMIC DNA]</scope>
    <source>
        <strain evidence="1">NJM9701</strain>
    </source>
</reference>
<dbReference type="EMBL" id="KI913959">
    <property type="protein sequence ID" value="ETW03329.1"/>
    <property type="molecule type" value="Genomic_DNA"/>
</dbReference>
<accession>A0A024UAN2</accession>